<reference evidence="4 5" key="1">
    <citation type="submission" date="2006-10" db="EMBL/GenBank/DDBJ databases">
        <title>Complete sequence of chromosome of Pelobacter propionicus DSM 2379.</title>
        <authorList>
            <consortium name="US DOE Joint Genome Institute"/>
            <person name="Copeland A."/>
            <person name="Lucas S."/>
            <person name="Lapidus A."/>
            <person name="Barry K."/>
            <person name="Detter J.C."/>
            <person name="Glavina del Rio T."/>
            <person name="Hammon N."/>
            <person name="Israni S."/>
            <person name="Dalin E."/>
            <person name="Tice H."/>
            <person name="Pitluck S."/>
            <person name="Saunders E."/>
            <person name="Brettin T."/>
            <person name="Bruce D."/>
            <person name="Han C."/>
            <person name="Tapia R."/>
            <person name="Schmutz J."/>
            <person name="Larimer F."/>
            <person name="Land M."/>
            <person name="Hauser L."/>
            <person name="Kyrpides N."/>
            <person name="Kim E."/>
            <person name="Lovley D."/>
            <person name="Richardson P."/>
        </authorList>
    </citation>
    <scope>NUCLEOTIDE SEQUENCE [LARGE SCALE GENOMIC DNA]</scope>
    <source>
        <strain evidence="5">DSM 2379 / NBRC 103807 / OttBd1</strain>
    </source>
</reference>
<evidence type="ECO:0008006" key="6">
    <source>
        <dbReference type="Google" id="ProtNLM"/>
    </source>
</evidence>
<evidence type="ECO:0000256" key="3">
    <source>
        <dbReference type="ARBA" id="ARBA00022801"/>
    </source>
</evidence>
<dbReference type="GO" id="GO:0016787">
    <property type="term" value="F:hydrolase activity"/>
    <property type="evidence" value="ECO:0007669"/>
    <property type="project" value="UniProtKB-KW"/>
</dbReference>
<evidence type="ECO:0000256" key="1">
    <source>
        <dbReference type="ARBA" id="ARBA00022649"/>
    </source>
</evidence>
<dbReference type="GO" id="GO:0004540">
    <property type="term" value="F:RNA nuclease activity"/>
    <property type="evidence" value="ECO:0007669"/>
    <property type="project" value="InterPro"/>
</dbReference>
<evidence type="ECO:0000256" key="2">
    <source>
        <dbReference type="ARBA" id="ARBA00022722"/>
    </source>
</evidence>
<dbReference type="InterPro" id="IPR008201">
    <property type="entry name" value="HepT-like"/>
</dbReference>
<dbReference type="KEGG" id="ppd:Ppro_3386"/>
<evidence type="ECO:0000313" key="4">
    <source>
        <dbReference type="EMBL" id="ABL00979.1"/>
    </source>
</evidence>
<dbReference type="RefSeq" id="WP_011737195.1">
    <property type="nucleotide sequence ID" value="NC_008609.1"/>
</dbReference>
<dbReference type="EMBL" id="CP000482">
    <property type="protein sequence ID" value="ABL00979.1"/>
    <property type="molecule type" value="Genomic_DNA"/>
</dbReference>
<keyword evidence="2" id="KW-0540">Nuclease</keyword>
<evidence type="ECO:0000313" key="5">
    <source>
        <dbReference type="Proteomes" id="UP000006732"/>
    </source>
</evidence>
<gene>
    <name evidence="4" type="ordered locus">Ppro_3386</name>
</gene>
<proteinExistence type="predicted"/>
<dbReference type="Pfam" id="PF01934">
    <property type="entry name" value="HepT-like"/>
    <property type="match status" value="1"/>
</dbReference>
<dbReference type="HOGENOM" id="CLU_142848_0_0_7"/>
<dbReference type="Proteomes" id="UP000006732">
    <property type="component" value="Chromosome"/>
</dbReference>
<dbReference type="Gene3D" id="1.20.120.330">
    <property type="entry name" value="Nucleotidyltransferases domain 2"/>
    <property type="match status" value="1"/>
</dbReference>
<dbReference type="GO" id="GO:0110001">
    <property type="term" value="C:toxin-antitoxin complex"/>
    <property type="evidence" value="ECO:0007669"/>
    <property type="project" value="InterPro"/>
</dbReference>
<protein>
    <recommendedName>
        <fullName evidence="6">DUF86 domain-containing protein</fullName>
    </recommendedName>
</protein>
<sequence>MTQNDYIQNLANDLDLLEKSLSWLQRSYVICQRFGNREEYSADQFDAIEALTSRYARTSDILIQKIFRSIDKVELEDQGTMLDVVNRADKRGLFESIDEIRGIRDLRNKIAHEYSKEDLERLFEDVMRFTPRIHAIAGSVFAYCSRFGITRKEKA</sequence>
<accession>A1AUF8</accession>
<dbReference type="SUPFAM" id="SSF81593">
    <property type="entry name" value="Nucleotidyltransferase substrate binding subunit/domain"/>
    <property type="match status" value="1"/>
</dbReference>
<organism evidence="4 5">
    <name type="scientific">Pelobacter propionicus (strain DSM 2379 / NBRC 103807 / OttBd1)</name>
    <dbReference type="NCBI Taxonomy" id="338966"/>
    <lineage>
        <taxon>Bacteria</taxon>
        <taxon>Pseudomonadati</taxon>
        <taxon>Thermodesulfobacteriota</taxon>
        <taxon>Desulfuromonadia</taxon>
        <taxon>Desulfuromonadales</taxon>
        <taxon>Desulfuromonadaceae</taxon>
        <taxon>Pelobacter</taxon>
    </lineage>
</organism>
<dbReference type="AlphaFoldDB" id="A1AUF8"/>
<keyword evidence="3" id="KW-0378">Hydrolase</keyword>
<name>A1AUF8_PELPD</name>
<keyword evidence="1" id="KW-1277">Toxin-antitoxin system</keyword>
<keyword evidence="5" id="KW-1185">Reference proteome</keyword>
<dbReference type="STRING" id="338966.Ppro_3386"/>
<dbReference type="eggNOG" id="ENOG5032Z61">
    <property type="taxonomic scope" value="Bacteria"/>
</dbReference>
<dbReference type="OrthoDB" id="13547at2"/>